<evidence type="ECO:0000259" key="4">
    <source>
        <dbReference type="Pfam" id="PF24854"/>
    </source>
</evidence>
<feature type="transmembrane region" description="Helical" evidence="2">
    <location>
        <begin position="313"/>
        <end position="342"/>
    </location>
</feature>
<dbReference type="Proteomes" id="UP000698800">
    <property type="component" value="Unassembled WGS sequence"/>
</dbReference>
<feature type="domain" description="DUF7728" evidence="4">
    <location>
        <begin position="46"/>
        <end position="207"/>
    </location>
</feature>
<protein>
    <recommendedName>
        <fullName evidence="4">DUF7728 domain-containing protein</fullName>
    </recommendedName>
</protein>
<keyword evidence="2" id="KW-0812">Transmembrane</keyword>
<dbReference type="PANTHER" id="PTHR40622:SF1">
    <property type="match status" value="1"/>
</dbReference>
<comment type="caution">
    <text evidence="5">The sequence shown here is derived from an EMBL/GenBank/DDBJ whole genome shotgun (WGS) entry which is preliminary data.</text>
</comment>
<keyword evidence="2" id="KW-0472">Membrane</keyword>
<keyword evidence="3" id="KW-0732">Signal</keyword>
<feature type="region of interest" description="Disordered" evidence="1">
    <location>
        <begin position="259"/>
        <end position="295"/>
    </location>
</feature>
<evidence type="ECO:0000256" key="1">
    <source>
        <dbReference type="SAM" id="MobiDB-lite"/>
    </source>
</evidence>
<dbReference type="EMBL" id="JAGHQL010000016">
    <property type="protein sequence ID" value="KAH0544611.1"/>
    <property type="molecule type" value="Genomic_DNA"/>
</dbReference>
<feature type="signal peptide" evidence="3">
    <location>
        <begin position="1"/>
        <end position="24"/>
    </location>
</feature>
<organism evidence="5 6">
    <name type="scientific">Glutinoglossum americanum</name>
    <dbReference type="NCBI Taxonomy" id="1670608"/>
    <lineage>
        <taxon>Eukaryota</taxon>
        <taxon>Fungi</taxon>
        <taxon>Dikarya</taxon>
        <taxon>Ascomycota</taxon>
        <taxon>Pezizomycotina</taxon>
        <taxon>Geoglossomycetes</taxon>
        <taxon>Geoglossales</taxon>
        <taxon>Geoglossaceae</taxon>
        <taxon>Glutinoglossum</taxon>
    </lineage>
</organism>
<sequence>MQALLTMFFRSLILFSSLALTARGFLLPPSAQGDAETLDTVDTVVNTRLLKLDCPGCLFAESDRSGNGYHWDENVENSLFLNFTVERTNPEVLTLNGAQLYPIHMVPPPLSALQLPSSVSLTALSTITAASMEEGIMPFVRLRLSYELTVRPKRPIPAQGNFEILLFKVRILGIEGKPVTGLDTVEMTLLKSPENSLYIVSLDKSEPSHSHLYPSPSEQEKAGEEKECMTLPILCKWKAILGDKLSGVKASLKGCHKFRPGHSKAGKAKGGHAKGHSASHSGKPHGHHTHHAHHNDHRLSKFFRQLRRVAAHILVPIFIGVAAGMTASAIGMAAGLLVVLLWKKFYRGGNRGAYSMVQQSEEYNEDNPRENELHDDKGLPEYEEFIATNEVDGKYGKDGEDQE</sequence>
<feature type="chain" id="PRO_5040154937" description="DUF7728 domain-containing protein" evidence="3">
    <location>
        <begin position="25"/>
        <end position="403"/>
    </location>
</feature>
<dbReference type="Pfam" id="PF24854">
    <property type="entry name" value="DUF7728"/>
    <property type="match status" value="1"/>
</dbReference>
<accession>A0A9P8IDU6</accession>
<dbReference type="OrthoDB" id="5409353at2759"/>
<evidence type="ECO:0000256" key="2">
    <source>
        <dbReference type="SAM" id="Phobius"/>
    </source>
</evidence>
<keyword evidence="6" id="KW-1185">Reference proteome</keyword>
<reference evidence="5" key="1">
    <citation type="submission" date="2021-03" db="EMBL/GenBank/DDBJ databases">
        <title>Comparative genomics and phylogenomic investigation of the class Geoglossomycetes provide insights into ecological specialization and systematics.</title>
        <authorList>
            <person name="Melie T."/>
            <person name="Pirro S."/>
            <person name="Miller A.N."/>
            <person name="Quandt A."/>
        </authorList>
    </citation>
    <scope>NUCLEOTIDE SEQUENCE</scope>
    <source>
        <strain evidence="5">GBOQ0MN5Z8</strain>
    </source>
</reference>
<keyword evidence="2" id="KW-1133">Transmembrane helix</keyword>
<evidence type="ECO:0000313" key="6">
    <source>
        <dbReference type="Proteomes" id="UP000698800"/>
    </source>
</evidence>
<proteinExistence type="predicted"/>
<evidence type="ECO:0000313" key="5">
    <source>
        <dbReference type="EMBL" id="KAH0544611.1"/>
    </source>
</evidence>
<dbReference type="PANTHER" id="PTHR40622">
    <property type="match status" value="1"/>
</dbReference>
<dbReference type="AlphaFoldDB" id="A0A9P8IDU6"/>
<name>A0A9P8IDU6_9PEZI</name>
<dbReference type="InterPro" id="IPR056145">
    <property type="entry name" value="DUF7728"/>
</dbReference>
<evidence type="ECO:0000256" key="3">
    <source>
        <dbReference type="SAM" id="SignalP"/>
    </source>
</evidence>
<gene>
    <name evidence="5" type="ORF">FGG08_001260</name>
</gene>